<dbReference type="AlphaFoldDB" id="A0A0A2C3N3"/>
<dbReference type="Proteomes" id="UP000030392">
    <property type="component" value="Unassembled WGS sequence"/>
</dbReference>
<evidence type="ECO:0000313" key="3">
    <source>
        <dbReference type="Proteomes" id="UP000030392"/>
    </source>
</evidence>
<dbReference type="EMBL" id="JNAX01000014">
    <property type="protein sequence ID" value="KGG20112.1"/>
    <property type="molecule type" value="Genomic_DNA"/>
</dbReference>
<sequence length="281" mass="31769">MKKKIIHTLVYTYENHVSLEEHLICLKPRSNSFQELSNFELKISPSPYTIFPLLSENGDDIFKVVFTGSTNSFTIKSESDIETKIHPDLYQLRNDFDLSLPLKIESNNSLIGFIQGWFPNGQHDPAAIKIAQEALAGINNNVLDFLYQLIELIKDRVKYTPRHIGPAWTSERTLSERVGSCRDLAILLMEACRCVGIPSRFVSGYQFMDQAPDKYELHAWTEVFIPGFGWRGFDPSGCGLINHNYVALASSSKSENVAPVRGSFVGPSNLKSKLEWHIEIT</sequence>
<proteinExistence type="predicted"/>
<name>A0A0A2C3N3_PROMR</name>
<evidence type="ECO:0000313" key="2">
    <source>
        <dbReference type="EMBL" id="KGG20112.1"/>
    </source>
</evidence>
<comment type="caution">
    <text evidence="2">The sequence shown here is derived from an EMBL/GenBank/DDBJ whole genome shotgun (WGS) entry which is preliminary data.</text>
</comment>
<dbReference type="PANTHER" id="PTHR33490:SF1">
    <property type="entry name" value="SLL1233 PROTEIN"/>
    <property type="match status" value="1"/>
</dbReference>
<dbReference type="InterPro" id="IPR002931">
    <property type="entry name" value="Transglutaminase-like"/>
</dbReference>
<dbReference type="RefSeq" id="WP_036906688.1">
    <property type="nucleotide sequence ID" value="NZ_CP138967.1"/>
</dbReference>
<accession>A0A0A2C3N3</accession>
<dbReference type="PANTHER" id="PTHR33490">
    <property type="entry name" value="BLR5614 PROTEIN-RELATED"/>
    <property type="match status" value="1"/>
</dbReference>
<dbReference type="SMART" id="SM00460">
    <property type="entry name" value="TGc"/>
    <property type="match status" value="1"/>
</dbReference>
<evidence type="ECO:0000259" key="1">
    <source>
        <dbReference type="SMART" id="SM00460"/>
    </source>
</evidence>
<dbReference type="Pfam" id="PF08379">
    <property type="entry name" value="Bact_transglu_N"/>
    <property type="match status" value="1"/>
</dbReference>
<dbReference type="SUPFAM" id="SSF54001">
    <property type="entry name" value="Cysteine proteinases"/>
    <property type="match status" value="1"/>
</dbReference>
<dbReference type="InterPro" id="IPR038765">
    <property type="entry name" value="Papain-like_cys_pep_sf"/>
</dbReference>
<dbReference type="InterPro" id="IPR013589">
    <property type="entry name" value="Bac_transglu_N"/>
</dbReference>
<feature type="domain" description="Transglutaminase-like" evidence="1">
    <location>
        <begin position="173"/>
        <end position="237"/>
    </location>
</feature>
<gene>
    <name evidence="2" type="ORF">EV03_1576</name>
</gene>
<dbReference type="Gene3D" id="3.10.620.30">
    <property type="match status" value="1"/>
</dbReference>
<protein>
    <submittedName>
        <fullName evidence="2">Protein containing transglutaminase-like domain</fullName>
    </submittedName>
</protein>
<organism evidence="2 3">
    <name type="scientific">Prochlorococcus marinus str. PAC1</name>
    <dbReference type="NCBI Taxonomy" id="59924"/>
    <lineage>
        <taxon>Bacteria</taxon>
        <taxon>Bacillati</taxon>
        <taxon>Cyanobacteriota</taxon>
        <taxon>Cyanophyceae</taxon>
        <taxon>Synechococcales</taxon>
        <taxon>Prochlorococcaceae</taxon>
        <taxon>Prochlorococcus</taxon>
    </lineage>
</organism>
<reference evidence="3" key="1">
    <citation type="journal article" date="2014" name="Sci. Data">
        <title>Genomes of diverse isolates of the marine cyanobacterium Prochlorococcus.</title>
        <authorList>
            <person name="Biller S."/>
            <person name="Berube P."/>
            <person name="Thompson J."/>
            <person name="Kelly L."/>
            <person name="Roggensack S."/>
            <person name="Awad L."/>
            <person name="Roache-Johnson K."/>
            <person name="Ding H."/>
            <person name="Giovannoni S.J."/>
            <person name="Moore L.R."/>
            <person name="Chisholm S.W."/>
        </authorList>
    </citation>
    <scope>NUCLEOTIDE SEQUENCE [LARGE SCALE GENOMIC DNA]</scope>
    <source>
        <strain evidence="3">PAC1</strain>
    </source>
</reference>
<dbReference type="Pfam" id="PF01841">
    <property type="entry name" value="Transglut_core"/>
    <property type="match status" value="1"/>
</dbReference>